<feature type="transmembrane region" description="Helical" evidence="6">
    <location>
        <begin position="156"/>
        <end position="180"/>
    </location>
</feature>
<dbReference type="InterPro" id="IPR011547">
    <property type="entry name" value="SLC26A/SulP_dom"/>
</dbReference>
<feature type="transmembrane region" description="Helical" evidence="6">
    <location>
        <begin position="432"/>
        <end position="459"/>
    </location>
</feature>
<evidence type="ECO:0000256" key="2">
    <source>
        <dbReference type="ARBA" id="ARBA00022692"/>
    </source>
</evidence>
<dbReference type="AlphaFoldDB" id="A0A484BM12"/>
<dbReference type="Proteomes" id="UP000295192">
    <property type="component" value="Unassembled WGS sequence"/>
</dbReference>
<evidence type="ECO:0000259" key="7">
    <source>
        <dbReference type="Pfam" id="PF00916"/>
    </source>
</evidence>
<dbReference type="GO" id="GO:0055085">
    <property type="term" value="P:transmembrane transport"/>
    <property type="evidence" value="ECO:0007669"/>
    <property type="project" value="InterPro"/>
</dbReference>
<dbReference type="EMBL" id="LSRL02000020">
    <property type="protein sequence ID" value="TDG49778.1"/>
    <property type="molecule type" value="Genomic_DNA"/>
</dbReference>
<feature type="transmembrane region" description="Helical" evidence="6">
    <location>
        <begin position="103"/>
        <end position="119"/>
    </location>
</feature>
<organism evidence="8 9">
    <name type="scientific">Drosophila navojoa</name>
    <name type="common">Fruit fly</name>
    <dbReference type="NCBI Taxonomy" id="7232"/>
    <lineage>
        <taxon>Eukaryota</taxon>
        <taxon>Metazoa</taxon>
        <taxon>Ecdysozoa</taxon>
        <taxon>Arthropoda</taxon>
        <taxon>Hexapoda</taxon>
        <taxon>Insecta</taxon>
        <taxon>Pterygota</taxon>
        <taxon>Neoptera</taxon>
        <taxon>Endopterygota</taxon>
        <taxon>Diptera</taxon>
        <taxon>Brachycera</taxon>
        <taxon>Muscomorpha</taxon>
        <taxon>Ephydroidea</taxon>
        <taxon>Drosophilidae</taxon>
        <taxon>Drosophila</taxon>
    </lineage>
</organism>
<feature type="transmembrane region" description="Helical" evidence="6">
    <location>
        <begin position="335"/>
        <end position="358"/>
    </location>
</feature>
<reference evidence="8 9" key="1">
    <citation type="journal article" date="2019" name="J. Hered.">
        <title>An Improved Genome Assembly for Drosophila navojoa, the Basal Species in the mojavensis Cluster.</title>
        <authorList>
            <person name="Vanderlinde T."/>
            <person name="Dupim E.G."/>
            <person name="Nazario-Yepiz N.O."/>
            <person name="Carvalho A.B."/>
        </authorList>
    </citation>
    <scope>NUCLEOTIDE SEQUENCE [LARGE SCALE GENOMIC DNA]</scope>
    <source>
        <strain evidence="8">Navoj_Jal97</strain>
        <tissue evidence="8">Whole organism</tissue>
    </source>
</reference>
<evidence type="ECO:0000256" key="1">
    <source>
        <dbReference type="ARBA" id="ARBA00004141"/>
    </source>
</evidence>
<dbReference type="STRING" id="7232.A0A484BM12"/>
<keyword evidence="4 6" id="KW-0472">Membrane</keyword>
<feature type="transmembrane region" description="Helical" evidence="6">
    <location>
        <begin position="370"/>
        <end position="388"/>
    </location>
</feature>
<comment type="subcellular location">
    <subcellularLocation>
        <location evidence="1">Membrane</location>
        <topology evidence="1">Multi-pass membrane protein</topology>
    </subcellularLocation>
</comment>
<proteinExistence type="predicted"/>
<feature type="transmembrane region" description="Helical" evidence="6">
    <location>
        <begin position="125"/>
        <end position="149"/>
    </location>
</feature>
<dbReference type="InterPro" id="IPR001902">
    <property type="entry name" value="SLC26A/SulP_fam"/>
</dbReference>
<comment type="caution">
    <text evidence="8">The sequence shown here is derived from an EMBL/GenBank/DDBJ whole genome shotgun (WGS) entry which is preliminary data.</text>
</comment>
<keyword evidence="3 6" id="KW-1133">Transmembrane helix</keyword>
<keyword evidence="2 6" id="KW-0812">Transmembrane</keyword>
<feature type="domain" description="SLC26A/SulP transporter" evidence="7">
    <location>
        <begin position="52"/>
        <end position="432"/>
    </location>
</feature>
<evidence type="ECO:0000256" key="3">
    <source>
        <dbReference type="ARBA" id="ARBA00022989"/>
    </source>
</evidence>
<sequence>MCDYDDELYHEHLPNICGAVREKSKTCCSINTVKRKLPILTWLPEYTLKTLIVDFVAGMTVGLTAVTQAIAYGAVAGLPPVYGLYSSFMGCFLYIIFGSCKDVTVGPTAIISMMVYPHVAGNPDYAVLICFLTGCIVLVLGFLNLGVLVRFISAPVIAGFTLAAALTVGSGQINNLFGIQSKSNEFLKSWINFFGHIQETRLNDALLGCCTLILLLFMRKLKDLKSCGCQSVLKYLSLCRNVLAVIIGILICYLMSREREEMPFRISEQITPGLPPFRAPPFETVDEEGQTVGFSEMISNLGSAVGTIPLLCILEVVSIAKAFSKGKIVDASQEMIALGFCNLFSSFFSSIPITGSFARSAINNASGVKTPLGGAFTGILILLSLAFLTQVFAYLPKATLAAIIISAMLFMVEYDTIAEIWRAKKRDMVPFVFTVLCCLFWSLEYGMLVGVLINALFILSKSMTPQFQLESQKHNGLELCVAELKGNVDYTAAESLNIKTVAFVTEQKTMMEKTVSLVIIKGSNIGSIDSTVALNLVSLRDDLKQLQCELICWNWNMAAAGVVCRLQRKARNMFRFTKNFSELLEMVANGNSKSESDNKNYSNSNGNHSHTGSSPVDQIS</sequence>
<evidence type="ECO:0000256" key="4">
    <source>
        <dbReference type="ARBA" id="ARBA00023136"/>
    </source>
</evidence>
<keyword evidence="9" id="KW-1185">Reference proteome</keyword>
<dbReference type="OMA" id="IPETAGF"/>
<feature type="transmembrane region" description="Helical" evidence="6">
    <location>
        <begin position="200"/>
        <end position="217"/>
    </location>
</feature>
<protein>
    <recommendedName>
        <fullName evidence="7">SLC26A/SulP transporter domain-containing protein</fullName>
    </recommendedName>
</protein>
<dbReference type="Pfam" id="PF00916">
    <property type="entry name" value="Sulfate_transp"/>
    <property type="match status" value="1"/>
</dbReference>
<evidence type="ECO:0000256" key="6">
    <source>
        <dbReference type="SAM" id="Phobius"/>
    </source>
</evidence>
<evidence type="ECO:0000313" key="8">
    <source>
        <dbReference type="EMBL" id="TDG49778.1"/>
    </source>
</evidence>
<evidence type="ECO:0000256" key="5">
    <source>
        <dbReference type="SAM" id="MobiDB-lite"/>
    </source>
</evidence>
<dbReference type="GO" id="GO:0016020">
    <property type="term" value="C:membrane"/>
    <property type="evidence" value="ECO:0007669"/>
    <property type="project" value="UniProtKB-SubCell"/>
</dbReference>
<feature type="compositionally biased region" description="Low complexity" evidence="5">
    <location>
        <begin position="599"/>
        <end position="614"/>
    </location>
</feature>
<feature type="region of interest" description="Disordered" evidence="5">
    <location>
        <begin position="591"/>
        <end position="620"/>
    </location>
</feature>
<gene>
    <name evidence="8" type="ORF">AWZ03_003766</name>
</gene>
<dbReference type="OrthoDB" id="288203at2759"/>
<feature type="transmembrane region" description="Helical" evidence="6">
    <location>
        <begin position="301"/>
        <end position="323"/>
    </location>
</feature>
<name>A0A484BM12_DRONA</name>
<accession>A0A484BM12</accession>
<dbReference type="PANTHER" id="PTHR11814">
    <property type="entry name" value="SULFATE TRANSPORTER"/>
    <property type="match status" value="1"/>
</dbReference>
<evidence type="ECO:0000313" key="9">
    <source>
        <dbReference type="Proteomes" id="UP000295192"/>
    </source>
</evidence>
<feature type="transmembrane region" description="Helical" evidence="6">
    <location>
        <begin position="238"/>
        <end position="256"/>
    </location>
</feature>